<feature type="coiled-coil region" evidence="1">
    <location>
        <begin position="409"/>
        <end position="552"/>
    </location>
</feature>
<organism evidence="3 4">
    <name type="scientific">Catenaria anguillulae PL171</name>
    <dbReference type="NCBI Taxonomy" id="765915"/>
    <lineage>
        <taxon>Eukaryota</taxon>
        <taxon>Fungi</taxon>
        <taxon>Fungi incertae sedis</taxon>
        <taxon>Blastocladiomycota</taxon>
        <taxon>Blastocladiomycetes</taxon>
        <taxon>Blastocladiales</taxon>
        <taxon>Catenariaceae</taxon>
        <taxon>Catenaria</taxon>
    </lineage>
</organism>
<dbReference type="PANTHER" id="PTHR34251:SF1">
    <property type="entry name" value="LEUCINE, GLUTAMATE AND LYSINE RICH 1"/>
    <property type="match status" value="1"/>
</dbReference>
<dbReference type="Proteomes" id="UP000193411">
    <property type="component" value="Unassembled WGS sequence"/>
</dbReference>
<evidence type="ECO:0000313" key="4">
    <source>
        <dbReference type="Proteomes" id="UP000193411"/>
    </source>
</evidence>
<evidence type="ECO:0000313" key="3">
    <source>
        <dbReference type="EMBL" id="ORZ36713.1"/>
    </source>
</evidence>
<accession>A0A1Y2HSM3</accession>
<feature type="coiled-coil region" evidence="1">
    <location>
        <begin position="227"/>
        <end position="374"/>
    </location>
</feature>
<dbReference type="InterPro" id="IPR038799">
    <property type="entry name" value="LEKR1"/>
</dbReference>
<feature type="region of interest" description="Disordered" evidence="2">
    <location>
        <begin position="571"/>
        <end position="610"/>
    </location>
</feature>
<gene>
    <name evidence="3" type="ORF">BCR44DRAFT_1484400</name>
</gene>
<dbReference type="STRING" id="765915.A0A1Y2HSM3"/>
<dbReference type="PANTHER" id="PTHR34251">
    <property type="entry name" value="LEUCINE-, GLUTAMATE- AND LYSINE-RICH PROTEIN 1"/>
    <property type="match status" value="1"/>
</dbReference>
<reference evidence="3 4" key="1">
    <citation type="submission" date="2016-07" db="EMBL/GenBank/DDBJ databases">
        <title>Pervasive Adenine N6-methylation of Active Genes in Fungi.</title>
        <authorList>
            <consortium name="DOE Joint Genome Institute"/>
            <person name="Mondo S.J."/>
            <person name="Dannebaum R.O."/>
            <person name="Kuo R.C."/>
            <person name="Labutti K."/>
            <person name="Haridas S."/>
            <person name="Kuo A."/>
            <person name="Salamov A."/>
            <person name="Ahrendt S.R."/>
            <person name="Lipzen A."/>
            <person name="Sullivan W."/>
            <person name="Andreopoulos W.B."/>
            <person name="Clum A."/>
            <person name="Lindquist E."/>
            <person name="Daum C."/>
            <person name="Ramamoorthy G.K."/>
            <person name="Gryganskyi A."/>
            <person name="Culley D."/>
            <person name="Magnuson J.K."/>
            <person name="James T.Y."/>
            <person name="O'Malley M.A."/>
            <person name="Stajich J.E."/>
            <person name="Spatafora J.W."/>
            <person name="Visel A."/>
            <person name="Grigoriev I.V."/>
        </authorList>
    </citation>
    <scope>NUCLEOTIDE SEQUENCE [LARGE SCALE GENOMIC DNA]</scope>
    <source>
        <strain evidence="3 4">PL171</strain>
    </source>
</reference>
<keyword evidence="1" id="KW-0175">Coiled coil</keyword>
<sequence>MQMNPTDAPADQSGHAGRQLPLPAEIIAMSEGETACRFCGVSYLLLSRMEALQREFATLEKELEARKQYAEERPGLLERVRMAEEQSQGFRASLEEQHGLNQLLQESTAQWKLKYQLSERRLDQTTQDLQAMSSRLLRSQALIRKSSGTIRVLKQEVDGLKRETVSSLRLLRTSVKESLIHVQTHANVLVEAQIADRVRESNLKLSQEFEEQNTVLRSQVDDLALQVAQSQHNVRQMTEAKNKADAELSVERQRVADMESTAAQYSAKLNEERQALQISTDAWKAKEASLTATLQAVHRELDSSLENARKIASQLDAERQLRTEVERALADARAAQTSSQASREKLIDDLRIKHVALEQRIRQMEAERADTVAAHQNRLVQLQASFQEKLVAAQNQREQECKQESAVVVGALEKDLAATRAALKQIQEAEQAAKEQVRKLQNEMDAIKDRAAEGMENVKRLHDRSRVLEQEKRSALAALDELKRRHNAATEQHIMELEQCKLRISELELERNKVLREVQSKQASQLQWTETKRQLEEEIVALKETVRDECEERLKLIEQLNAFRSGASSVAGSTASLNRGGAVSPRTDTPSRAAAVASPGNNRPSDGVAGGFEAYFESKLEKASAKKSRKIRALGR</sequence>
<evidence type="ECO:0000256" key="1">
    <source>
        <dbReference type="SAM" id="Coils"/>
    </source>
</evidence>
<keyword evidence="4" id="KW-1185">Reference proteome</keyword>
<protein>
    <submittedName>
        <fullName evidence="3">Uncharacterized protein</fullName>
    </submittedName>
</protein>
<dbReference type="AlphaFoldDB" id="A0A1Y2HSM3"/>
<comment type="caution">
    <text evidence="3">The sequence shown here is derived from an EMBL/GenBank/DDBJ whole genome shotgun (WGS) entry which is preliminary data.</text>
</comment>
<dbReference type="OrthoDB" id="5599985at2759"/>
<dbReference type="EMBL" id="MCFL01000015">
    <property type="protein sequence ID" value="ORZ36713.1"/>
    <property type="molecule type" value="Genomic_DNA"/>
</dbReference>
<name>A0A1Y2HSM3_9FUNG</name>
<evidence type="ECO:0000256" key="2">
    <source>
        <dbReference type="SAM" id="MobiDB-lite"/>
    </source>
</evidence>
<proteinExistence type="predicted"/>